<name>A0A9N7QCU6_9BACT</name>
<dbReference type="AlphaFoldDB" id="A0A9N7QCU6"/>
<keyword evidence="2" id="KW-1185">Reference proteome</keyword>
<dbReference type="EMBL" id="AP025739">
    <property type="protein sequence ID" value="BDI33804.1"/>
    <property type="molecule type" value="Genomic_DNA"/>
</dbReference>
<evidence type="ECO:0000313" key="1">
    <source>
        <dbReference type="EMBL" id="BDI33804.1"/>
    </source>
</evidence>
<organism evidence="1 2">
    <name type="scientific">Capsulimonas corticalis</name>
    <dbReference type="NCBI Taxonomy" id="2219043"/>
    <lineage>
        <taxon>Bacteria</taxon>
        <taxon>Bacillati</taxon>
        <taxon>Armatimonadota</taxon>
        <taxon>Armatimonadia</taxon>
        <taxon>Capsulimonadales</taxon>
        <taxon>Capsulimonadaceae</taxon>
        <taxon>Capsulimonas</taxon>
    </lineage>
</organism>
<accession>A0A9N7QCU6</accession>
<gene>
    <name evidence="1" type="ORF">CCAX7_58550</name>
</gene>
<evidence type="ECO:0000313" key="2">
    <source>
        <dbReference type="Proteomes" id="UP000287394"/>
    </source>
</evidence>
<dbReference type="KEGG" id="ccot:CCAX7_58550"/>
<sequence>MPAGDEIAGQKHDVRFLREHHPHGAPRARERPGMIAMKIAELSDPIRRAAARPSGNRDVRFLDDKVIGFMPMTPQIQPRPRDNGAARQ</sequence>
<proteinExistence type="predicted"/>
<protein>
    <submittedName>
        <fullName evidence="1">Uncharacterized protein</fullName>
    </submittedName>
</protein>
<reference evidence="1 2" key="1">
    <citation type="journal article" date="2019" name="Int. J. Syst. Evol. Microbiol.">
        <title>Capsulimonas corticalis gen. nov., sp. nov., an aerobic capsulated bacterium, of a novel bacterial order, Capsulimonadales ord. nov., of the class Armatimonadia of the phylum Armatimonadetes.</title>
        <authorList>
            <person name="Li J."/>
            <person name="Kudo C."/>
            <person name="Tonouchi A."/>
        </authorList>
    </citation>
    <scope>NUCLEOTIDE SEQUENCE [LARGE SCALE GENOMIC DNA]</scope>
    <source>
        <strain evidence="1 2">AX-7</strain>
    </source>
</reference>
<dbReference type="Proteomes" id="UP000287394">
    <property type="component" value="Chromosome"/>
</dbReference>